<evidence type="ECO:0000256" key="2">
    <source>
        <dbReference type="PROSITE-ProRule" id="PRU00335"/>
    </source>
</evidence>
<dbReference type="PANTHER" id="PTHR30328">
    <property type="entry name" value="TRANSCRIPTIONAL REPRESSOR"/>
    <property type="match status" value="1"/>
</dbReference>
<dbReference type="SUPFAM" id="SSF46689">
    <property type="entry name" value="Homeodomain-like"/>
    <property type="match status" value="1"/>
</dbReference>
<dbReference type="AlphaFoldDB" id="A0A098LHI3"/>
<dbReference type="PRINTS" id="PR00455">
    <property type="entry name" value="HTHTETR"/>
</dbReference>
<organism evidence="4 5">
    <name type="scientific">Sporocytophaga myxococcoides</name>
    <dbReference type="NCBI Taxonomy" id="153721"/>
    <lineage>
        <taxon>Bacteria</taxon>
        <taxon>Pseudomonadati</taxon>
        <taxon>Bacteroidota</taxon>
        <taxon>Cytophagia</taxon>
        <taxon>Cytophagales</taxon>
        <taxon>Cytophagaceae</taxon>
        <taxon>Sporocytophaga</taxon>
    </lineage>
</organism>
<comment type="caution">
    <text evidence="4">The sequence shown here is derived from an EMBL/GenBank/DDBJ whole genome shotgun (WGS) entry which is preliminary data.</text>
</comment>
<feature type="domain" description="HTH tetR-type" evidence="3">
    <location>
        <begin position="3"/>
        <end position="63"/>
    </location>
</feature>
<dbReference type="PANTHER" id="PTHR30328:SF54">
    <property type="entry name" value="HTH-TYPE TRANSCRIPTIONAL REPRESSOR SCO4008"/>
    <property type="match status" value="1"/>
</dbReference>
<keyword evidence="5" id="KW-1185">Reference proteome</keyword>
<dbReference type="InterPro" id="IPR050109">
    <property type="entry name" value="HTH-type_TetR-like_transc_reg"/>
</dbReference>
<keyword evidence="1 2" id="KW-0238">DNA-binding</keyword>
<dbReference type="InterPro" id="IPR001647">
    <property type="entry name" value="HTH_TetR"/>
</dbReference>
<dbReference type="PROSITE" id="PS50977">
    <property type="entry name" value="HTH_TETR_2"/>
    <property type="match status" value="1"/>
</dbReference>
<proteinExistence type="predicted"/>
<dbReference type="OrthoDB" id="881297at2"/>
<dbReference type="Gene3D" id="1.10.357.10">
    <property type="entry name" value="Tetracycline Repressor, domain 2"/>
    <property type="match status" value="1"/>
</dbReference>
<accession>A0A098LHI3</accession>
<dbReference type="EMBL" id="BBLT01000008">
    <property type="protein sequence ID" value="GAL86436.1"/>
    <property type="molecule type" value="Genomic_DNA"/>
</dbReference>
<evidence type="ECO:0000259" key="3">
    <source>
        <dbReference type="PROSITE" id="PS50977"/>
    </source>
</evidence>
<sequence>MPIEMKERIVKGAEEFFLSYGVKIITMDEIARNLGISKKTIYQYYKDKNELVCEVMNNHLKEREQSYLQIADLAADPIDELIKLSEYIRDSFRNINSIILFEVERYFPKAYKNWVDHKEKCLKGYIVDILNKGKIQGLFRQDINVEMIARLRIEEIQLGFNIAVFPPLQFPIQELQMQFIDYFLHGICTLKGHKLINQYKKIQEED</sequence>
<dbReference type="Pfam" id="PF00440">
    <property type="entry name" value="TetR_N"/>
    <property type="match status" value="1"/>
</dbReference>
<gene>
    <name evidence="4" type="ORF">MYP_3665</name>
</gene>
<dbReference type="GO" id="GO:0003677">
    <property type="term" value="F:DNA binding"/>
    <property type="evidence" value="ECO:0007669"/>
    <property type="project" value="UniProtKB-UniRule"/>
</dbReference>
<dbReference type="eggNOG" id="COG1309">
    <property type="taxonomic scope" value="Bacteria"/>
</dbReference>
<dbReference type="STRING" id="153721.MYP_3665"/>
<name>A0A098LHI3_9BACT</name>
<dbReference type="InterPro" id="IPR009057">
    <property type="entry name" value="Homeodomain-like_sf"/>
</dbReference>
<dbReference type="InterPro" id="IPR036271">
    <property type="entry name" value="Tet_transcr_reg_TetR-rel_C_sf"/>
</dbReference>
<reference evidence="4 5" key="1">
    <citation type="submission" date="2014-09" db="EMBL/GenBank/DDBJ databases">
        <title>Sporocytophaga myxococcoides PG-01 genome sequencing.</title>
        <authorList>
            <person name="Liu L."/>
            <person name="Gao P.J."/>
            <person name="Chen G.J."/>
            <person name="Wang L.S."/>
        </authorList>
    </citation>
    <scope>NUCLEOTIDE SEQUENCE [LARGE SCALE GENOMIC DNA]</scope>
    <source>
        <strain evidence="4 5">PG-01</strain>
    </source>
</reference>
<feature type="DNA-binding region" description="H-T-H motif" evidence="2">
    <location>
        <begin position="26"/>
        <end position="45"/>
    </location>
</feature>
<dbReference type="SUPFAM" id="SSF48498">
    <property type="entry name" value="Tetracyclin repressor-like, C-terminal domain"/>
    <property type="match status" value="1"/>
</dbReference>
<evidence type="ECO:0000313" key="5">
    <source>
        <dbReference type="Proteomes" id="UP000030185"/>
    </source>
</evidence>
<evidence type="ECO:0000313" key="4">
    <source>
        <dbReference type="EMBL" id="GAL86436.1"/>
    </source>
</evidence>
<evidence type="ECO:0000256" key="1">
    <source>
        <dbReference type="ARBA" id="ARBA00023125"/>
    </source>
</evidence>
<dbReference type="Gene3D" id="1.10.10.60">
    <property type="entry name" value="Homeodomain-like"/>
    <property type="match status" value="1"/>
</dbReference>
<protein>
    <submittedName>
        <fullName evidence="4">TetR family transcriptional regulator</fullName>
    </submittedName>
</protein>
<dbReference type="Proteomes" id="UP000030185">
    <property type="component" value="Unassembled WGS sequence"/>
</dbReference>